<dbReference type="InterPro" id="IPR027417">
    <property type="entry name" value="P-loop_NTPase"/>
</dbReference>
<dbReference type="Gene3D" id="3.40.50.300">
    <property type="entry name" value="P-loop containing nucleotide triphosphate hydrolases"/>
    <property type="match status" value="2"/>
</dbReference>
<keyword evidence="3" id="KW-0227">DNA damage</keyword>
<evidence type="ECO:0000313" key="11">
    <source>
        <dbReference type="EMBL" id="OGY27478.1"/>
    </source>
</evidence>
<dbReference type="InterPro" id="IPR014001">
    <property type="entry name" value="Helicase_ATP-bd"/>
</dbReference>
<sequence length="637" mass="71895">MEKQGTTIQVKQNIRPSKLIKDLADLGYQNVQIATPAKEGEFARRGNLIDIWLERYKMPVRIDLIGETIENIYLFNYLTQQKIKNLKEVYIVPFGVTPKIAPAWTRKKAFPSSGGKYERLFLSEIAPGDLVVHIDHGIGRFVDINQTSLAAPRQYLVIEYAKGDKLYVPVEQIERVTKYIGVGGYKPRLNTLGTGGWEKVKARVQESIIKAAQDLLNLYAKRELTKRHPYSADTLWQKQLEDSFEFVETEDQLKAIEEIKQDLENPKPMDRILVGDVGFGKTEVAIRIAFKIVQEGKQVAVLTPTTLLAEQHYHLFRQRLREFPVEVQMLSRFKREEEQRKIIANLKIGKIDIIISTHRLLSNDVEFKDLGLFIIDEEHRFGVVHKEKLKGLKTNVDVLSMSATPIPRSLHMALTKLRDMSVLKEPPPGRQPIETFIGELDNQKIKSAIEAEIKRNGQIYYVFNKVSGIVNKAAEVAKLVPKAKVVFAHGQMTGNELESVMDKFYSGRADVLVCTTIIGSGLDMPSVNTIIIEDVQRFGLAEVYQLRGRVGRSSRAAYAYLFYPQGYIPAGDVLERLLALSSAKELGAGFALAKKDLEIRGAGNLLGVAQHGNVALVGFELYLQLLSQTVEKLRLRI</sequence>
<protein>
    <recommendedName>
        <fullName evidence="13">Transcription-repair-coupling factor</fullName>
    </recommendedName>
</protein>
<dbReference type="PANTHER" id="PTHR47964">
    <property type="entry name" value="ATP-DEPENDENT DNA HELICASE HOMOLOG RECG, CHLOROPLASTIC"/>
    <property type="match status" value="1"/>
</dbReference>
<dbReference type="GO" id="GO:0016787">
    <property type="term" value="F:hydrolase activity"/>
    <property type="evidence" value="ECO:0007669"/>
    <property type="project" value="UniProtKB-KW"/>
</dbReference>
<evidence type="ECO:0000256" key="4">
    <source>
        <dbReference type="ARBA" id="ARBA00022801"/>
    </source>
</evidence>
<evidence type="ECO:0000259" key="10">
    <source>
        <dbReference type="PROSITE" id="PS51194"/>
    </source>
</evidence>
<dbReference type="Pfam" id="PF02559">
    <property type="entry name" value="CarD_TRCF_RID"/>
    <property type="match status" value="1"/>
</dbReference>
<dbReference type="Pfam" id="PF00271">
    <property type="entry name" value="Helicase_C"/>
    <property type="match status" value="1"/>
</dbReference>
<dbReference type="InterPro" id="IPR041471">
    <property type="entry name" value="UvrB_inter"/>
</dbReference>
<feature type="domain" description="Helicase C-terminal" evidence="10">
    <location>
        <begin position="432"/>
        <end position="598"/>
    </location>
</feature>
<evidence type="ECO:0000256" key="3">
    <source>
        <dbReference type="ARBA" id="ARBA00022763"/>
    </source>
</evidence>
<dbReference type="Gene3D" id="3.30.2060.10">
    <property type="entry name" value="Penicillin-binding protein 1b domain"/>
    <property type="match status" value="1"/>
</dbReference>
<organism evidence="11 12">
    <name type="scientific">Candidatus Woykebacteria bacterium RIFCSPHIGHO2_01_FULL_39_12</name>
    <dbReference type="NCBI Taxonomy" id="1802599"/>
    <lineage>
        <taxon>Bacteria</taxon>
        <taxon>Candidatus Woykeibacteriota</taxon>
    </lineage>
</organism>
<dbReference type="Pfam" id="PF00270">
    <property type="entry name" value="DEAD"/>
    <property type="match status" value="1"/>
</dbReference>
<accession>A0A1G1WIB4</accession>
<dbReference type="InterPro" id="IPR001650">
    <property type="entry name" value="Helicase_C-like"/>
</dbReference>
<dbReference type="AlphaFoldDB" id="A0A1G1WIB4"/>
<reference evidence="11 12" key="1">
    <citation type="journal article" date="2016" name="Nat. Commun.">
        <title>Thousands of microbial genomes shed light on interconnected biogeochemical processes in an aquifer system.</title>
        <authorList>
            <person name="Anantharaman K."/>
            <person name="Brown C.T."/>
            <person name="Hug L.A."/>
            <person name="Sharon I."/>
            <person name="Castelle C.J."/>
            <person name="Probst A.J."/>
            <person name="Thomas B.C."/>
            <person name="Singh A."/>
            <person name="Wilkins M.J."/>
            <person name="Karaoz U."/>
            <person name="Brodie E.L."/>
            <person name="Williams K.H."/>
            <person name="Hubbard S.S."/>
            <person name="Banfield J.F."/>
        </authorList>
    </citation>
    <scope>NUCLEOTIDE SEQUENCE [LARGE SCALE GENOMIC DNA]</scope>
</reference>
<dbReference type="GO" id="GO:0003678">
    <property type="term" value="F:DNA helicase activity"/>
    <property type="evidence" value="ECO:0007669"/>
    <property type="project" value="TreeGrafter"/>
</dbReference>
<proteinExistence type="predicted"/>
<keyword evidence="6" id="KW-0067">ATP-binding</keyword>
<dbReference type="Gene3D" id="2.40.10.170">
    <property type="match status" value="1"/>
</dbReference>
<keyword evidence="5" id="KW-0347">Helicase</keyword>
<feature type="domain" description="Helicase ATP-binding" evidence="9">
    <location>
        <begin position="262"/>
        <end position="423"/>
    </location>
</feature>
<dbReference type="PROSITE" id="PS51192">
    <property type="entry name" value="HELICASE_ATP_BIND_1"/>
    <property type="match status" value="1"/>
</dbReference>
<dbReference type="EMBL" id="MHCV01000024">
    <property type="protein sequence ID" value="OGY27478.1"/>
    <property type="molecule type" value="Genomic_DNA"/>
</dbReference>
<dbReference type="SUPFAM" id="SSF52540">
    <property type="entry name" value="P-loop containing nucleoside triphosphate hydrolases"/>
    <property type="match status" value="3"/>
</dbReference>
<dbReference type="InterPro" id="IPR003711">
    <property type="entry name" value="CarD-like/TRCF_RID"/>
</dbReference>
<evidence type="ECO:0008006" key="13">
    <source>
        <dbReference type="Google" id="ProtNLM"/>
    </source>
</evidence>
<dbReference type="InterPro" id="IPR047112">
    <property type="entry name" value="RecG/Mfd"/>
</dbReference>
<evidence type="ECO:0000313" key="12">
    <source>
        <dbReference type="Proteomes" id="UP000177900"/>
    </source>
</evidence>
<dbReference type="GO" id="GO:0006281">
    <property type="term" value="P:DNA repair"/>
    <property type="evidence" value="ECO:0007669"/>
    <property type="project" value="UniProtKB-KW"/>
</dbReference>
<evidence type="ECO:0000256" key="8">
    <source>
        <dbReference type="ARBA" id="ARBA00023204"/>
    </source>
</evidence>
<comment type="caution">
    <text evidence="11">The sequence shown here is derived from an EMBL/GenBank/DDBJ whole genome shotgun (WGS) entry which is preliminary data.</text>
</comment>
<dbReference type="CDD" id="cd17991">
    <property type="entry name" value="DEXHc_TRCF"/>
    <property type="match status" value="1"/>
</dbReference>
<keyword evidence="2" id="KW-0547">Nucleotide-binding</keyword>
<dbReference type="SMART" id="SM01058">
    <property type="entry name" value="CarD_TRCF"/>
    <property type="match status" value="1"/>
</dbReference>
<dbReference type="Pfam" id="PF17757">
    <property type="entry name" value="UvrB_inter"/>
    <property type="match status" value="1"/>
</dbReference>
<dbReference type="InterPro" id="IPR011545">
    <property type="entry name" value="DEAD/DEAH_box_helicase_dom"/>
</dbReference>
<dbReference type="InterPro" id="IPR036101">
    <property type="entry name" value="CarD-like/TRCF_RID_sf"/>
</dbReference>
<name>A0A1G1WIB4_9BACT</name>
<dbReference type="Proteomes" id="UP000177900">
    <property type="component" value="Unassembled WGS sequence"/>
</dbReference>
<evidence type="ECO:0000256" key="6">
    <source>
        <dbReference type="ARBA" id="ARBA00022840"/>
    </source>
</evidence>
<evidence type="ECO:0000256" key="7">
    <source>
        <dbReference type="ARBA" id="ARBA00023125"/>
    </source>
</evidence>
<evidence type="ECO:0000259" key="9">
    <source>
        <dbReference type="PROSITE" id="PS51192"/>
    </source>
</evidence>
<keyword evidence="4" id="KW-0378">Hydrolase</keyword>
<evidence type="ECO:0000256" key="2">
    <source>
        <dbReference type="ARBA" id="ARBA00022741"/>
    </source>
</evidence>
<dbReference type="SMART" id="SM00490">
    <property type="entry name" value="HELICc"/>
    <property type="match status" value="1"/>
</dbReference>
<dbReference type="SMART" id="SM00487">
    <property type="entry name" value="DEXDc"/>
    <property type="match status" value="1"/>
</dbReference>
<dbReference type="GO" id="GO:0003677">
    <property type="term" value="F:DNA binding"/>
    <property type="evidence" value="ECO:0007669"/>
    <property type="project" value="UniProtKB-KW"/>
</dbReference>
<keyword evidence="1" id="KW-0963">Cytoplasm</keyword>
<evidence type="ECO:0000256" key="5">
    <source>
        <dbReference type="ARBA" id="ARBA00022806"/>
    </source>
</evidence>
<dbReference type="GO" id="GO:0005524">
    <property type="term" value="F:ATP binding"/>
    <property type="evidence" value="ECO:0007669"/>
    <property type="project" value="UniProtKB-KW"/>
</dbReference>
<dbReference type="PANTHER" id="PTHR47964:SF1">
    <property type="entry name" value="ATP-DEPENDENT DNA HELICASE HOMOLOG RECG, CHLOROPLASTIC"/>
    <property type="match status" value="1"/>
</dbReference>
<dbReference type="PROSITE" id="PS51194">
    <property type="entry name" value="HELICASE_CTER"/>
    <property type="match status" value="1"/>
</dbReference>
<dbReference type="SUPFAM" id="SSF141259">
    <property type="entry name" value="CarD-like"/>
    <property type="match status" value="1"/>
</dbReference>
<evidence type="ECO:0000256" key="1">
    <source>
        <dbReference type="ARBA" id="ARBA00022490"/>
    </source>
</evidence>
<gene>
    <name evidence="11" type="ORF">A2864_02760</name>
</gene>
<keyword evidence="7" id="KW-0238">DNA-binding</keyword>
<keyword evidence="8" id="KW-0234">DNA repair</keyword>